<evidence type="ECO:0000313" key="6">
    <source>
        <dbReference type="RefSeq" id="XP_010253931.1"/>
    </source>
</evidence>
<dbReference type="CDD" id="cd11660">
    <property type="entry name" value="SANT_TRF"/>
    <property type="match status" value="1"/>
</dbReference>
<sequence length="582" mass="65083">MLGSWQKNCGSGSMVDVPGDSFMTPSGVVQVEGDGSYFAATEEELEVEHLLAEPRNDKILVDGILCFNSGSPVECLAIDDFPCAADFGHMKTDTGMLDKYASEEQRDESKFEFLDGMLHGIEEGDLHIPNSLSTPCDDFLLDTEYDDEIPDLDYGSCKGANVVNLGLESQPSCLSEKKRGSQISESSTVTLPVQESTSDQNESLLDRMTIRELQEAFRTTFGRETSVKDKQWLKRRISFGLENLVEFENVSSLLESGTSSNENEVDMIVTSSNDSCGKMPSLCTSMLGNMAKPLRQDVERKNLATENDLMTVTPEAGKVGLGLGDRGLLVTPKRLRKPTRRYIEESSDLEPRYSNGRLEAPTGSRDKILRAKSHNQNNQKRFGTMSLVCRQDYLGGTGIQVPFGLRVRKGRPKKNTFLGCESENEMQDRLPSVPNRNSYIETSPSESQDDMSDDNVTTNRSGKAGVRRKHHRLWTLSEVMKLIDGVSQYGVGRWTEIKRLLFSSSAYRTSVDLKDKWRNLLRASCAQMQSKREVEHGRKHAYRSIPPSVLRRVSELAIIYPYPRERKTKSSVGRSYPGKVLS</sequence>
<protein>
    <submittedName>
        <fullName evidence="5 6">Uncharacterized protein LOC104595064 isoform X1</fullName>
    </submittedName>
</protein>
<feature type="compositionally biased region" description="Polar residues" evidence="1">
    <location>
        <begin position="434"/>
        <end position="446"/>
    </location>
</feature>
<feature type="domain" description="HTH myb-type" evidence="3">
    <location>
        <begin position="468"/>
        <end position="525"/>
    </location>
</feature>
<dbReference type="OrthoDB" id="608866at2759"/>
<accession>A0A1U7ZXP4</accession>
<dbReference type="SUPFAM" id="SSF46689">
    <property type="entry name" value="Homeodomain-like"/>
    <property type="match status" value="1"/>
</dbReference>
<dbReference type="SMART" id="SM00717">
    <property type="entry name" value="SANT"/>
    <property type="match status" value="1"/>
</dbReference>
<keyword evidence="4" id="KW-1185">Reference proteome</keyword>
<dbReference type="Proteomes" id="UP000189703">
    <property type="component" value="Unplaced"/>
</dbReference>
<dbReference type="PANTHER" id="PTHR47122:SF8">
    <property type="entry name" value="MYB-LIKE DOMAIN-CONTAINING PROTEIN"/>
    <property type="match status" value="1"/>
</dbReference>
<evidence type="ECO:0000259" key="2">
    <source>
        <dbReference type="PROSITE" id="PS50090"/>
    </source>
</evidence>
<feature type="domain" description="Myb-like" evidence="2">
    <location>
        <begin position="474"/>
        <end position="521"/>
    </location>
</feature>
<name>A0A1U7ZXP4_NELNU</name>
<dbReference type="OMA" id="SAQENNR"/>
<feature type="compositionally biased region" description="Polar residues" evidence="1">
    <location>
        <begin position="181"/>
        <end position="201"/>
    </location>
</feature>
<dbReference type="eggNOG" id="ENOG502QRRM">
    <property type="taxonomic scope" value="Eukaryota"/>
</dbReference>
<evidence type="ECO:0000313" key="4">
    <source>
        <dbReference type="Proteomes" id="UP000189703"/>
    </source>
</evidence>
<dbReference type="Pfam" id="PF00249">
    <property type="entry name" value="Myb_DNA-binding"/>
    <property type="match status" value="1"/>
</dbReference>
<gene>
    <name evidence="5 6 7" type="primary">LOC104595064</name>
</gene>
<feature type="region of interest" description="Disordered" evidence="1">
    <location>
        <begin position="421"/>
        <end position="465"/>
    </location>
</feature>
<dbReference type="PROSITE" id="PS51294">
    <property type="entry name" value="HTH_MYB"/>
    <property type="match status" value="1"/>
</dbReference>
<dbReference type="Gene3D" id="1.10.246.220">
    <property type="match status" value="1"/>
</dbReference>
<dbReference type="PANTHER" id="PTHR47122">
    <property type="entry name" value="MYB-LIKE DNA-BINDING DOMAIN CONTAINING PROTEIN, EXPRESSED"/>
    <property type="match status" value="1"/>
</dbReference>
<dbReference type="RefSeq" id="XP_010253932.1">
    <property type="nucleotide sequence ID" value="XM_010255630.2"/>
</dbReference>
<feature type="region of interest" description="Disordered" evidence="1">
    <location>
        <begin position="341"/>
        <end position="377"/>
    </location>
</feature>
<reference evidence="5 6" key="1">
    <citation type="submission" date="2025-04" db="UniProtKB">
        <authorList>
            <consortium name="RefSeq"/>
        </authorList>
    </citation>
    <scope>IDENTIFICATION</scope>
</reference>
<feature type="region of interest" description="Disordered" evidence="1">
    <location>
        <begin position="176"/>
        <end position="201"/>
    </location>
</feature>
<evidence type="ECO:0000313" key="5">
    <source>
        <dbReference type="RefSeq" id="XP_010253930.1"/>
    </source>
</evidence>
<dbReference type="KEGG" id="nnu:104595064"/>
<evidence type="ECO:0000259" key="3">
    <source>
        <dbReference type="PROSITE" id="PS51294"/>
    </source>
</evidence>
<organism evidence="4 6">
    <name type="scientific">Nelumbo nucifera</name>
    <name type="common">Sacred lotus</name>
    <dbReference type="NCBI Taxonomy" id="4432"/>
    <lineage>
        <taxon>Eukaryota</taxon>
        <taxon>Viridiplantae</taxon>
        <taxon>Streptophyta</taxon>
        <taxon>Embryophyta</taxon>
        <taxon>Tracheophyta</taxon>
        <taxon>Spermatophyta</taxon>
        <taxon>Magnoliopsida</taxon>
        <taxon>Proteales</taxon>
        <taxon>Nelumbonaceae</taxon>
        <taxon>Nelumbo</taxon>
    </lineage>
</organism>
<dbReference type="GeneID" id="104595064"/>
<dbReference type="InterPro" id="IPR001005">
    <property type="entry name" value="SANT/Myb"/>
</dbReference>
<dbReference type="RefSeq" id="XP_010253930.1">
    <property type="nucleotide sequence ID" value="XM_010255628.2"/>
</dbReference>
<evidence type="ECO:0000313" key="7">
    <source>
        <dbReference type="RefSeq" id="XP_010253932.1"/>
    </source>
</evidence>
<dbReference type="InterPro" id="IPR009057">
    <property type="entry name" value="Homeodomain-like_sf"/>
</dbReference>
<dbReference type="PROSITE" id="PS50090">
    <property type="entry name" value="MYB_LIKE"/>
    <property type="match status" value="1"/>
</dbReference>
<dbReference type="InterPro" id="IPR017930">
    <property type="entry name" value="Myb_dom"/>
</dbReference>
<evidence type="ECO:0000256" key="1">
    <source>
        <dbReference type="SAM" id="MobiDB-lite"/>
    </source>
</evidence>
<dbReference type="AlphaFoldDB" id="A0A1U7ZXP4"/>
<dbReference type="RefSeq" id="XP_010253931.1">
    <property type="nucleotide sequence ID" value="XM_010255629.2"/>
</dbReference>
<proteinExistence type="predicted"/>